<dbReference type="SMART" id="SM00271">
    <property type="entry name" value="DnaJ"/>
    <property type="match status" value="1"/>
</dbReference>
<evidence type="ECO:0000313" key="4">
    <source>
        <dbReference type="Proteomes" id="UP000288716"/>
    </source>
</evidence>
<dbReference type="InterPro" id="IPR001623">
    <property type="entry name" value="DnaJ_domain"/>
</dbReference>
<dbReference type="PANTHER" id="PTHR44500">
    <property type="entry name" value="DNAJ HOMOLOG SUBFAMILY C MEMBER 12"/>
    <property type="match status" value="1"/>
</dbReference>
<dbReference type="Gene3D" id="1.10.287.110">
    <property type="entry name" value="DnaJ domain"/>
    <property type="match status" value="1"/>
</dbReference>
<dbReference type="VEuPathDB" id="VectorBase:LDEU007511"/>
<dbReference type="OrthoDB" id="436519at2759"/>
<evidence type="ECO:0000259" key="2">
    <source>
        <dbReference type="PROSITE" id="PS50076"/>
    </source>
</evidence>
<reference evidence="3 4" key="1">
    <citation type="journal article" date="2018" name="Gigascience">
        <title>Genomes of trombidid mites reveal novel predicted allergens and laterally-transferred genes associated with secondary metabolism.</title>
        <authorList>
            <person name="Dong X."/>
            <person name="Chaisiri K."/>
            <person name="Xia D."/>
            <person name="Armstrong S.D."/>
            <person name="Fang Y."/>
            <person name="Donnelly M.J."/>
            <person name="Kadowaki T."/>
            <person name="McGarry J.W."/>
            <person name="Darby A.C."/>
            <person name="Makepeace B.L."/>
        </authorList>
    </citation>
    <scope>NUCLEOTIDE SEQUENCE [LARGE SCALE GENOMIC DNA]</scope>
    <source>
        <strain evidence="3">UoL-UT</strain>
    </source>
</reference>
<dbReference type="InterPro" id="IPR036869">
    <property type="entry name" value="J_dom_sf"/>
</dbReference>
<proteinExistence type="predicted"/>
<name>A0A443SAF4_9ACAR</name>
<evidence type="ECO:0000256" key="1">
    <source>
        <dbReference type="ARBA" id="ARBA00023186"/>
    </source>
</evidence>
<protein>
    <recommendedName>
        <fullName evidence="2">J domain-containing protein</fullName>
    </recommendedName>
</protein>
<sequence length="144" mass="17384">MECFDFNINHRDNYYQILGCDRHSNVSNLQKPDEQIIREYKIRALETHPDKNCGPDAEQKFKQLLTAKEVLLDAKRRKMYDKWIDCGILMSFEKWERLSQSVQTSMHWVNTKRTPPMIEPKTGTKQVWERDHSFTLDEFRNYRI</sequence>
<dbReference type="AlphaFoldDB" id="A0A443SAF4"/>
<dbReference type="PANTHER" id="PTHR44500:SF1">
    <property type="entry name" value="DNAJ HOMOLOG SUBFAMILY C MEMBER 12"/>
    <property type="match status" value="1"/>
</dbReference>
<dbReference type="Pfam" id="PF00226">
    <property type="entry name" value="DnaJ"/>
    <property type="match status" value="1"/>
</dbReference>
<dbReference type="SUPFAM" id="SSF46565">
    <property type="entry name" value="Chaperone J-domain"/>
    <property type="match status" value="1"/>
</dbReference>
<keyword evidence="4" id="KW-1185">Reference proteome</keyword>
<organism evidence="3 4">
    <name type="scientific">Leptotrombidium deliense</name>
    <dbReference type="NCBI Taxonomy" id="299467"/>
    <lineage>
        <taxon>Eukaryota</taxon>
        <taxon>Metazoa</taxon>
        <taxon>Ecdysozoa</taxon>
        <taxon>Arthropoda</taxon>
        <taxon>Chelicerata</taxon>
        <taxon>Arachnida</taxon>
        <taxon>Acari</taxon>
        <taxon>Acariformes</taxon>
        <taxon>Trombidiformes</taxon>
        <taxon>Prostigmata</taxon>
        <taxon>Anystina</taxon>
        <taxon>Parasitengona</taxon>
        <taxon>Trombiculoidea</taxon>
        <taxon>Trombiculidae</taxon>
        <taxon>Leptotrombidium</taxon>
    </lineage>
</organism>
<dbReference type="PROSITE" id="PS50076">
    <property type="entry name" value="DNAJ_2"/>
    <property type="match status" value="1"/>
</dbReference>
<keyword evidence="1" id="KW-0143">Chaperone</keyword>
<dbReference type="CDD" id="cd06257">
    <property type="entry name" value="DnaJ"/>
    <property type="match status" value="1"/>
</dbReference>
<feature type="domain" description="J" evidence="2">
    <location>
        <begin position="13"/>
        <end position="84"/>
    </location>
</feature>
<comment type="caution">
    <text evidence="3">The sequence shown here is derived from an EMBL/GenBank/DDBJ whole genome shotgun (WGS) entry which is preliminary data.</text>
</comment>
<evidence type="ECO:0000313" key="3">
    <source>
        <dbReference type="EMBL" id="RWS24529.1"/>
    </source>
</evidence>
<gene>
    <name evidence="3" type="ORF">B4U80_04389</name>
</gene>
<dbReference type="PRINTS" id="PR00625">
    <property type="entry name" value="JDOMAIN"/>
</dbReference>
<dbReference type="InterPro" id="IPR029827">
    <property type="entry name" value="JDP1-like"/>
</dbReference>
<accession>A0A443SAF4</accession>
<dbReference type="GO" id="GO:0005737">
    <property type="term" value="C:cytoplasm"/>
    <property type="evidence" value="ECO:0007669"/>
    <property type="project" value="TreeGrafter"/>
</dbReference>
<dbReference type="Proteomes" id="UP000288716">
    <property type="component" value="Unassembled WGS sequence"/>
</dbReference>
<dbReference type="EMBL" id="NCKV01004758">
    <property type="protein sequence ID" value="RWS24529.1"/>
    <property type="molecule type" value="Genomic_DNA"/>
</dbReference>
<dbReference type="STRING" id="299467.A0A443SAF4"/>